<name>A0A0P7EF41_9GAMM</name>
<dbReference type="InterPro" id="IPR006913">
    <property type="entry name" value="CENP-V/GFA"/>
</dbReference>
<accession>A0A0P7EF41</accession>
<evidence type="ECO:0000256" key="4">
    <source>
        <dbReference type="ARBA" id="ARBA00023239"/>
    </source>
</evidence>
<dbReference type="STRING" id="570156.AOG27_08645"/>
<keyword evidence="9" id="KW-1185">Reference proteome</keyword>
<evidence type="ECO:0000313" key="8">
    <source>
        <dbReference type="Proteomes" id="UP000050378"/>
    </source>
</evidence>
<dbReference type="AlphaFoldDB" id="A0A0P7EF41"/>
<dbReference type="PANTHER" id="PTHR33337:SF40">
    <property type="entry name" value="CENP-V_GFA DOMAIN-CONTAINING PROTEIN-RELATED"/>
    <property type="match status" value="1"/>
</dbReference>
<evidence type="ECO:0000313" key="6">
    <source>
        <dbReference type="EMBL" id="KPM83711.1"/>
    </source>
</evidence>
<dbReference type="GO" id="GO:0016846">
    <property type="term" value="F:carbon-sulfur lyase activity"/>
    <property type="evidence" value="ECO:0007669"/>
    <property type="project" value="InterPro"/>
</dbReference>
<dbReference type="GO" id="GO:0046872">
    <property type="term" value="F:metal ion binding"/>
    <property type="evidence" value="ECO:0007669"/>
    <property type="project" value="UniProtKB-KW"/>
</dbReference>
<dbReference type="EMBL" id="JAQPZS010000004">
    <property type="protein sequence ID" value="MEJ6495545.1"/>
    <property type="molecule type" value="Genomic_DNA"/>
</dbReference>
<gene>
    <name evidence="6" type="ORF">AOG27_08645</name>
    <name evidence="7" type="ORF">PQI24_05850</name>
</gene>
<dbReference type="Pfam" id="PF04828">
    <property type="entry name" value="GFA"/>
    <property type="match status" value="1"/>
</dbReference>
<comment type="caution">
    <text evidence="6">The sequence shown here is derived from an EMBL/GenBank/DDBJ whole genome shotgun (WGS) entry which is preliminary data.</text>
</comment>
<organism evidence="6 8">
    <name type="scientific">Pseudoalteromonas lipolytica</name>
    <dbReference type="NCBI Taxonomy" id="570156"/>
    <lineage>
        <taxon>Bacteria</taxon>
        <taxon>Pseudomonadati</taxon>
        <taxon>Pseudomonadota</taxon>
        <taxon>Gammaproteobacteria</taxon>
        <taxon>Alteromonadales</taxon>
        <taxon>Pseudoalteromonadaceae</taxon>
        <taxon>Pseudoalteromonas</taxon>
    </lineage>
</organism>
<dbReference type="InterPro" id="IPR011057">
    <property type="entry name" value="Mss4-like_sf"/>
</dbReference>
<reference evidence="6 8" key="1">
    <citation type="submission" date="2015-09" db="EMBL/GenBank/DDBJ databases">
        <title>Draft Genome Sequence of Pseudoalteromonas lipolytica UCD-48B.</title>
        <authorList>
            <person name="Krusor M."/>
            <person name="Coil D.A."/>
            <person name="Lang J.M."/>
            <person name="Eisen J.A."/>
            <person name="Alexiev A."/>
        </authorList>
    </citation>
    <scope>NUCLEOTIDE SEQUENCE [LARGE SCALE GENOMIC DNA]</scope>
    <source>
        <strain evidence="6 8">UCD-48B</strain>
    </source>
</reference>
<dbReference type="SUPFAM" id="SSF51316">
    <property type="entry name" value="Mss4-like"/>
    <property type="match status" value="1"/>
</dbReference>
<keyword evidence="4" id="KW-0456">Lyase</keyword>
<keyword evidence="2" id="KW-0479">Metal-binding</keyword>
<dbReference type="Gene3D" id="3.90.1590.10">
    <property type="entry name" value="glutathione-dependent formaldehyde- activating enzyme (gfa)"/>
    <property type="match status" value="1"/>
</dbReference>
<dbReference type="PATRIC" id="fig|570156.3.peg.2794"/>
<feature type="domain" description="CENP-V/GFA" evidence="5">
    <location>
        <begin position="3"/>
        <end position="116"/>
    </location>
</feature>
<keyword evidence="3" id="KW-0862">Zinc</keyword>
<dbReference type="OrthoDB" id="4188830at2"/>
<evidence type="ECO:0000259" key="5">
    <source>
        <dbReference type="PROSITE" id="PS51891"/>
    </source>
</evidence>
<reference evidence="7 9" key="2">
    <citation type="submission" date="2023-01" db="EMBL/GenBank/DDBJ databases">
        <title>Trichodesmium-associated heterotrophic epibiont bacteria.</title>
        <authorList>
            <person name="Cleveland C.S."/>
            <person name="Webb E.A."/>
        </authorList>
    </citation>
    <scope>NUCLEOTIDE SEQUENCE [LARGE SCALE GENOMIC DNA]</scope>
    <source>
        <strain evidence="7 9">USCH2</strain>
    </source>
</reference>
<evidence type="ECO:0000313" key="7">
    <source>
        <dbReference type="EMBL" id="MEJ6495545.1"/>
    </source>
</evidence>
<dbReference type="PANTHER" id="PTHR33337">
    <property type="entry name" value="GFA DOMAIN-CONTAINING PROTEIN"/>
    <property type="match status" value="1"/>
</dbReference>
<dbReference type="PROSITE" id="PS51891">
    <property type="entry name" value="CENP_V_GFA"/>
    <property type="match status" value="1"/>
</dbReference>
<dbReference type="EMBL" id="LJTC01000005">
    <property type="protein sequence ID" value="KPM83711.1"/>
    <property type="molecule type" value="Genomic_DNA"/>
</dbReference>
<dbReference type="Proteomes" id="UP001377972">
    <property type="component" value="Unassembled WGS sequence"/>
</dbReference>
<evidence type="ECO:0000256" key="2">
    <source>
        <dbReference type="ARBA" id="ARBA00022723"/>
    </source>
</evidence>
<dbReference type="RefSeq" id="WP_054552625.1">
    <property type="nucleotide sequence ID" value="NZ_JAQPZS010000004.1"/>
</dbReference>
<evidence type="ECO:0000256" key="3">
    <source>
        <dbReference type="ARBA" id="ARBA00022833"/>
    </source>
</evidence>
<protein>
    <submittedName>
        <fullName evidence="6">Aldehyde-activating protein</fullName>
    </submittedName>
    <submittedName>
        <fullName evidence="7">GFA family protein</fullName>
    </submittedName>
</protein>
<dbReference type="Proteomes" id="UP000050378">
    <property type="component" value="Unassembled WGS sequence"/>
</dbReference>
<evidence type="ECO:0000256" key="1">
    <source>
        <dbReference type="ARBA" id="ARBA00005495"/>
    </source>
</evidence>
<proteinExistence type="inferred from homology"/>
<comment type="similarity">
    <text evidence="1">Belongs to the Gfa family.</text>
</comment>
<sequence length="136" mass="14790">MKVTGRCHCGEVTYHANVDENKVINCHCTDCQIISGAPFRTVVVSVPDGVTFTGAKPKEYIKIAESGNQRAQGFCGNCGTALYATSVGAGERIYGLRIGAVEQADELIPKAHIWYRSHKPWLDNLSNMSAFETAPK</sequence>
<evidence type="ECO:0000313" key="9">
    <source>
        <dbReference type="Proteomes" id="UP001377972"/>
    </source>
</evidence>